<feature type="transmembrane region" description="Helical" evidence="1">
    <location>
        <begin position="51"/>
        <end position="74"/>
    </location>
</feature>
<keyword evidence="1" id="KW-0472">Membrane</keyword>
<evidence type="ECO:0000313" key="3">
    <source>
        <dbReference type="Proteomes" id="UP000189857"/>
    </source>
</evidence>
<dbReference type="EMBL" id="FUXA01000018">
    <property type="protein sequence ID" value="SKA00994.1"/>
    <property type="molecule type" value="Genomic_DNA"/>
</dbReference>
<organism evidence="2 3">
    <name type="scientific">Eubacterium ruminantium</name>
    <dbReference type="NCBI Taxonomy" id="42322"/>
    <lineage>
        <taxon>Bacteria</taxon>
        <taxon>Bacillati</taxon>
        <taxon>Bacillota</taxon>
        <taxon>Clostridia</taxon>
        <taxon>Eubacteriales</taxon>
        <taxon>Eubacteriaceae</taxon>
        <taxon>Eubacterium</taxon>
    </lineage>
</organism>
<reference evidence="2 3" key="1">
    <citation type="submission" date="2017-02" db="EMBL/GenBank/DDBJ databases">
        <authorList>
            <person name="Peterson S.W."/>
        </authorList>
    </citation>
    <scope>NUCLEOTIDE SEQUENCE [LARGE SCALE GENOMIC DNA]</scope>
    <source>
        <strain evidence="2 3">ATCC 17233</strain>
    </source>
</reference>
<evidence type="ECO:0000313" key="2">
    <source>
        <dbReference type="EMBL" id="SKA00994.1"/>
    </source>
</evidence>
<gene>
    <name evidence="2" type="ORF">SAMN02745110_02332</name>
</gene>
<feature type="transmembrane region" description="Helical" evidence="1">
    <location>
        <begin position="21"/>
        <end position="39"/>
    </location>
</feature>
<proteinExistence type="predicted"/>
<dbReference type="AlphaFoldDB" id="A0A1T4QBE9"/>
<name>A0A1T4QBE9_9FIRM</name>
<keyword evidence="3" id="KW-1185">Reference proteome</keyword>
<keyword evidence="1" id="KW-1133">Transmembrane helix</keyword>
<sequence>MLPMTDRELTARNLMKVRMVWLRYLIFGAIGNVYVYLSSKNGWFLLYPNAIYKAPVLELCFFILQMVYIYEIMLDEANDNKRLNGFGKHPKIEPVKILIQVIPHLVFYSYAVSISISSDKMRGILGIDADEIHMTIISAAALLLLINLLTERKKSRICDHYPI</sequence>
<protein>
    <submittedName>
        <fullName evidence="2">Uncharacterized protein</fullName>
    </submittedName>
</protein>
<feature type="transmembrane region" description="Helical" evidence="1">
    <location>
        <begin position="132"/>
        <end position="150"/>
    </location>
</feature>
<accession>A0A1T4QBE9</accession>
<evidence type="ECO:0000256" key="1">
    <source>
        <dbReference type="SAM" id="Phobius"/>
    </source>
</evidence>
<feature type="transmembrane region" description="Helical" evidence="1">
    <location>
        <begin position="95"/>
        <end position="112"/>
    </location>
</feature>
<dbReference type="Proteomes" id="UP000189857">
    <property type="component" value="Unassembled WGS sequence"/>
</dbReference>
<keyword evidence="1" id="KW-0812">Transmembrane</keyword>